<dbReference type="GO" id="GO:0000287">
    <property type="term" value="F:magnesium ion binding"/>
    <property type="evidence" value="ECO:0007669"/>
    <property type="project" value="TreeGrafter"/>
</dbReference>
<dbReference type="PATRIC" id="fig|1398.22.peg.2554"/>
<sequence length="327" mass="35496">MILKRTGTEGQNEQLKQQGARLSSDGLLFPIVCFLCTGQSMTGEECWKMKQTTDFVKMKTQEEKIAMVTAYDYPSAKLAEEAGVDMILVGDSLGMVVLGYDSTIPVTVADMVHHTKAVKRGAKNTFIVTDMPFMSYHLSREETLKNGARIIQDGGAHAVKLEGGKEVAAQIEALTESGIPVMAHIGLTPQKVGIFGGYKVQGKTAEAAKKLLEDAKACEEAGAFAVVLECVPRQLSEEVTAALSIPTIGIGAGLDVDGQVLVFHDLVKYGSEKVAKFVKQFADADAVMRAGLRQYVQEVKNRTFPEEKHTYTMKEEELATLYGGHAK</sequence>
<feature type="binding site" evidence="7">
    <location>
        <position position="130"/>
    </location>
    <ligand>
        <name>3-methyl-2-oxobutanoate</name>
        <dbReference type="ChEBI" id="CHEBI:11851"/>
    </ligand>
</feature>
<feature type="binding site" evidence="7">
    <location>
        <position position="130"/>
    </location>
    <ligand>
        <name>Mg(2+)</name>
        <dbReference type="ChEBI" id="CHEBI:18420"/>
    </ligand>
</feature>
<comment type="similarity">
    <text evidence="2 7">Belongs to the PanB family.</text>
</comment>
<comment type="subcellular location">
    <subcellularLocation>
        <location evidence="7">Cytoplasm</location>
    </subcellularLocation>
</comment>
<dbReference type="UniPathway" id="UPA00028">
    <property type="reaction ID" value="UER00003"/>
</dbReference>
<dbReference type="FunFam" id="3.20.20.60:FF:000003">
    <property type="entry name" value="3-methyl-2-oxobutanoate hydroxymethyltransferase"/>
    <property type="match status" value="1"/>
</dbReference>
<feature type="binding site" evidence="7">
    <location>
        <begin position="91"/>
        <end position="92"/>
    </location>
    <ligand>
        <name>3-methyl-2-oxobutanoate</name>
        <dbReference type="ChEBI" id="CHEBI:11851"/>
    </ligand>
</feature>
<keyword evidence="4 7" id="KW-0566">Pantothenate biosynthesis</keyword>
<dbReference type="InterPro" id="IPR015813">
    <property type="entry name" value="Pyrv/PenolPyrv_kinase-like_dom"/>
</dbReference>
<evidence type="ECO:0000256" key="6">
    <source>
        <dbReference type="ARBA" id="ARBA00056497"/>
    </source>
</evidence>
<dbReference type="GO" id="GO:0005737">
    <property type="term" value="C:cytoplasm"/>
    <property type="evidence" value="ECO:0007669"/>
    <property type="project" value="UniProtKB-SubCell"/>
</dbReference>
<keyword evidence="7" id="KW-0963">Cytoplasm</keyword>
<dbReference type="PANTHER" id="PTHR20881">
    <property type="entry name" value="3-METHYL-2-OXOBUTANOATE HYDROXYMETHYLTRANSFERASE"/>
    <property type="match status" value="1"/>
</dbReference>
<gene>
    <name evidence="7" type="primary">panB</name>
    <name evidence="8" type="ORF">HMPREF3213_02552</name>
</gene>
<evidence type="ECO:0000256" key="3">
    <source>
        <dbReference type="ARBA" id="ARBA00011424"/>
    </source>
</evidence>
<evidence type="ECO:0000313" key="8">
    <source>
        <dbReference type="EMBL" id="KWZ79652.1"/>
    </source>
</evidence>
<dbReference type="GO" id="GO:0008168">
    <property type="term" value="F:methyltransferase activity"/>
    <property type="evidence" value="ECO:0007669"/>
    <property type="project" value="UniProtKB-KW"/>
</dbReference>
<dbReference type="GO" id="GO:0032259">
    <property type="term" value="P:methylation"/>
    <property type="evidence" value="ECO:0007669"/>
    <property type="project" value="UniProtKB-KW"/>
</dbReference>
<evidence type="ECO:0000313" key="9">
    <source>
        <dbReference type="Proteomes" id="UP000070376"/>
    </source>
</evidence>
<reference evidence="9" key="1">
    <citation type="submission" date="2016-01" db="EMBL/GenBank/DDBJ databases">
        <authorList>
            <person name="Mitreva M."/>
            <person name="Pepin K.H."/>
            <person name="Mihindukulasuriya K.A."/>
            <person name="Fulton R."/>
            <person name="Fronick C."/>
            <person name="O'Laughlin M."/>
            <person name="Miner T."/>
            <person name="Herter B."/>
            <person name="Rosa B.A."/>
            <person name="Cordes M."/>
            <person name="Tomlinson C."/>
            <person name="Wollam A."/>
            <person name="Palsikar V.B."/>
            <person name="Mardis E.R."/>
            <person name="Wilson R.K."/>
        </authorList>
    </citation>
    <scope>NUCLEOTIDE SEQUENCE [LARGE SCALE GENOMIC DNA]</scope>
    <source>
        <strain evidence="9">GED7749B</strain>
    </source>
</reference>
<keyword evidence="8" id="KW-0489">Methyltransferase</keyword>
<dbReference type="CDD" id="cd06557">
    <property type="entry name" value="KPHMT-like"/>
    <property type="match status" value="1"/>
</dbReference>
<evidence type="ECO:0000256" key="4">
    <source>
        <dbReference type="ARBA" id="ARBA00022655"/>
    </source>
</evidence>
<evidence type="ECO:0000256" key="2">
    <source>
        <dbReference type="ARBA" id="ARBA00008676"/>
    </source>
</evidence>
<comment type="subunit">
    <text evidence="3 7">Homodecamer; pentamer of dimers.</text>
</comment>
<dbReference type="NCBIfam" id="NF001452">
    <property type="entry name" value="PRK00311.1"/>
    <property type="match status" value="1"/>
</dbReference>
<comment type="cofactor">
    <cofactor evidence="7">
        <name>Mg(2+)</name>
        <dbReference type="ChEBI" id="CHEBI:18420"/>
    </cofactor>
    <text evidence="7">Binds 1 Mg(2+) ion per subunit.</text>
</comment>
<evidence type="ECO:0000256" key="5">
    <source>
        <dbReference type="ARBA" id="ARBA00022679"/>
    </source>
</evidence>
<dbReference type="Gene3D" id="3.20.20.60">
    <property type="entry name" value="Phosphoenolpyruvate-binding domains"/>
    <property type="match status" value="1"/>
</dbReference>
<dbReference type="NCBIfam" id="TIGR00222">
    <property type="entry name" value="panB"/>
    <property type="match status" value="1"/>
</dbReference>
<feature type="binding site" evidence="7">
    <location>
        <position position="160"/>
    </location>
    <ligand>
        <name>3-methyl-2-oxobutanoate</name>
        <dbReference type="ChEBI" id="CHEBI:11851"/>
    </ligand>
</feature>
<keyword evidence="5 7" id="KW-0808">Transferase</keyword>
<keyword evidence="7" id="KW-0460">Magnesium</keyword>
<accession>A0A133KJ85</accession>
<dbReference type="InterPro" id="IPR003700">
    <property type="entry name" value="Pantoate_hydroxy_MeTrfase"/>
</dbReference>
<evidence type="ECO:0000256" key="7">
    <source>
        <dbReference type="HAMAP-Rule" id="MF_00156"/>
    </source>
</evidence>
<organism evidence="8 9">
    <name type="scientific">Heyndrickxia coagulans</name>
    <name type="common">Weizmannia coagulans</name>
    <dbReference type="NCBI Taxonomy" id="1398"/>
    <lineage>
        <taxon>Bacteria</taxon>
        <taxon>Bacillati</taxon>
        <taxon>Bacillota</taxon>
        <taxon>Bacilli</taxon>
        <taxon>Bacillales</taxon>
        <taxon>Bacillaceae</taxon>
        <taxon>Heyndrickxia</taxon>
    </lineage>
</organism>
<dbReference type="PANTHER" id="PTHR20881:SF0">
    <property type="entry name" value="3-METHYL-2-OXOBUTANOATE HYDROXYMETHYLTRANSFERASE"/>
    <property type="match status" value="1"/>
</dbReference>
<dbReference type="GO" id="GO:0003864">
    <property type="term" value="F:3-methyl-2-oxobutanoate hydroxymethyltransferase activity"/>
    <property type="evidence" value="ECO:0007669"/>
    <property type="project" value="UniProtKB-UniRule"/>
</dbReference>
<dbReference type="SUPFAM" id="SSF51621">
    <property type="entry name" value="Phosphoenolpyruvate/pyruvate domain"/>
    <property type="match status" value="1"/>
</dbReference>
<evidence type="ECO:0000256" key="1">
    <source>
        <dbReference type="ARBA" id="ARBA00005033"/>
    </source>
</evidence>
<name>A0A133KJ85_HEYCO</name>
<feature type="binding site" evidence="7">
    <location>
        <position position="162"/>
    </location>
    <ligand>
        <name>Mg(2+)</name>
        <dbReference type="ChEBI" id="CHEBI:18420"/>
    </ligand>
</feature>
<dbReference type="HAMAP" id="MF_00156">
    <property type="entry name" value="PanB"/>
    <property type="match status" value="1"/>
</dbReference>
<dbReference type="EMBL" id="LRPN01000115">
    <property type="protein sequence ID" value="KWZ79652.1"/>
    <property type="molecule type" value="Genomic_DNA"/>
</dbReference>
<protein>
    <recommendedName>
        <fullName evidence="7">3-methyl-2-oxobutanoate hydroxymethyltransferase</fullName>
        <ecNumber evidence="7">2.1.2.11</ecNumber>
    </recommendedName>
    <alternativeName>
        <fullName evidence="7">Ketopantoate hydroxymethyltransferase</fullName>
        <shortName evidence="7">KPHMT</shortName>
    </alternativeName>
</protein>
<comment type="function">
    <text evidence="6 7">Catalyzes the reversible reaction in which hydroxymethyl group from 5,10-methylenetetrahydrofolate is transferred onto alpha-ketoisovalerate to form ketopantoate.</text>
</comment>
<dbReference type="AlphaFoldDB" id="A0A133KJ85"/>
<dbReference type="InterPro" id="IPR040442">
    <property type="entry name" value="Pyrv_kinase-like_dom_sf"/>
</dbReference>
<comment type="pathway">
    <text evidence="1 7">Cofactor biosynthesis; (R)-pantothenate biosynthesis; (R)-pantoate from 3-methyl-2-oxobutanoate: step 1/2.</text>
</comment>
<dbReference type="GO" id="GO:0015940">
    <property type="term" value="P:pantothenate biosynthetic process"/>
    <property type="evidence" value="ECO:0007669"/>
    <property type="project" value="UniProtKB-UniRule"/>
</dbReference>
<feature type="binding site" evidence="7">
    <location>
        <position position="91"/>
    </location>
    <ligand>
        <name>Mg(2+)</name>
        <dbReference type="ChEBI" id="CHEBI:18420"/>
    </ligand>
</feature>
<comment type="catalytic activity">
    <reaction evidence="7">
        <text>(6R)-5,10-methylene-5,6,7,8-tetrahydrofolate + 3-methyl-2-oxobutanoate + H2O = 2-dehydropantoate + (6S)-5,6,7,8-tetrahydrofolate</text>
        <dbReference type="Rhea" id="RHEA:11824"/>
        <dbReference type="ChEBI" id="CHEBI:11561"/>
        <dbReference type="ChEBI" id="CHEBI:11851"/>
        <dbReference type="ChEBI" id="CHEBI:15377"/>
        <dbReference type="ChEBI" id="CHEBI:15636"/>
        <dbReference type="ChEBI" id="CHEBI:57453"/>
        <dbReference type="EC" id="2.1.2.11"/>
    </reaction>
</comment>
<proteinExistence type="inferred from homology"/>
<dbReference type="Pfam" id="PF02548">
    <property type="entry name" value="Pantoate_transf"/>
    <property type="match status" value="1"/>
</dbReference>
<comment type="caution">
    <text evidence="8">The sequence shown here is derived from an EMBL/GenBank/DDBJ whole genome shotgun (WGS) entry which is preliminary data.</text>
</comment>
<dbReference type="Proteomes" id="UP000070376">
    <property type="component" value="Unassembled WGS sequence"/>
</dbReference>
<dbReference type="EC" id="2.1.2.11" evidence="7"/>
<keyword evidence="7" id="KW-0479">Metal-binding</keyword>
<feature type="active site" description="Proton acceptor" evidence="7">
    <location>
        <position position="229"/>
    </location>
</feature>